<accession>A0AAU9TRX5</accession>
<evidence type="ECO:0000313" key="1">
    <source>
        <dbReference type="EMBL" id="CAH2088637.1"/>
    </source>
</evidence>
<dbReference type="Proteomes" id="UP001153954">
    <property type="component" value="Unassembled WGS sequence"/>
</dbReference>
<proteinExistence type="predicted"/>
<comment type="caution">
    <text evidence="1">The sequence shown here is derived from an EMBL/GenBank/DDBJ whole genome shotgun (WGS) entry which is preliminary data.</text>
</comment>
<sequence length="134" mass="15228">MEQLGQVLSPMMETMRGMQLQQVQLQQALQTSDKTVSGITLQPCDENNESLSSYLQRLQYYITLKGVTNATTKMTMLRILIFNQTIISSDSEDDVQPVVNTAQFHISPRPSFVESQSYITLSHPLMLEHKYSVI</sequence>
<evidence type="ECO:0000313" key="2">
    <source>
        <dbReference type="Proteomes" id="UP001153954"/>
    </source>
</evidence>
<protein>
    <submittedName>
        <fullName evidence="1">Uncharacterized protein</fullName>
    </submittedName>
</protein>
<dbReference type="AlphaFoldDB" id="A0AAU9TRX5"/>
<gene>
    <name evidence="1" type="ORF">EEDITHA_LOCUS4779</name>
</gene>
<reference evidence="1" key="1">
    <citation type="submission" date="2022-03" db="EMBL/GenBank/DDBJ databases">
        <authorList>
            <person name="Tunstrom K."/>
        </authorList>
    </citation>
    <scope>NUCLEOTIDE SEQUENCE</scope>
</reference>
<keyword evidence="2" id="KW-1185">Reference proteome</keyword>
<organism evidence="1 2">
    <name type="scientific">Euphydryas editha</name>
    <name type="common">Edith's checkerspot</name>
    <dbReference type="NCBI Taxonomy" id="104508"/>
    <lineage>
        <taxon>Eukaryota</taxon>
        <taxon>Metazoa</taxon>
        <taxon>Ecdysozoa</taxon>
        <taxon>Arthropoda</taxon>
        <taxon>Hexapoda</taxon>
        <taxon>Insecta</taxon>
        <taxon>Pterygota</taxon>
        <taxon>Neoptera</taxon>
        <taxon>Endopterygota</taxon>
        <taxon>Lepidoptera</taxon>
        <taxon>Glossata</taxon>
        <taxon>Ditrysia</taxon>
        <taxon>Papilionoidea</taxon>
        <taxon>Nymphalidae</taxon>
        <taxon>Nymphalinae</taxon>
        <taxon>Euphydryas</taxon>
    </lineage>
</organism>
<dbReference type="EMBL" id="CAKOGL010000007">
    <property type="protein sequence ID" value="CAH2088637.1"/>
    <property type="molecule type" value="Genomic_DNA"/>
</dbReference>
<name>A0AAU9TRX5_EUPED</name>